<feature type="transmembrane region" description="Helical" evidence="1">
    <location>
        <begin position="68"/>
        <end position="87"/>
    </location>
</feature>
<dbReference type="AlphaFoldDB" id="A0A8K0KP34"/>
<comment type="caution">
    <text evidence="2">The sequence shown here is derived from an EMBL/GenBank/DDBJ whole genome shotgun (WGS) entry which is preliminary data.</text>
</comment>
<name>A0A8K0KP34_LADFU</name>
<evidence type="ECO:0000313" key="3">
    <source>
        <dbReference type="Proteomes" id="UP000792457"/>
    </source>
</evidence>
<organism evidence="2 3">
    <name type="scientific">Ladona fulva</name>
    <name type="common">Scarce chaser dragonfly</name>
    <name type="synonym">Libellula fulva</name>
    <dbReference type="NCBI Taxonomy" id="123851"/>
    <lineage>
        <taxon>Eukaryota</taxon>
        <taxon>Metazoa</taxon>
        <taxon>Ecdysozoa</taxon>
        <taxon>Arthropoda</taxon>
        <taxon>Hexapoda</taxon>
        <taxon>Insecta</taxon>
        <taxon>Pterygota</taxon>
        <taxon>Palaeoptera</taxon>
        <taxon>Odonata</taxon>
        <taxon>Epiprocta</taxon>
        <taxon>Anisoptera</taxon>
        <taxon>Libelluloidea</taxon>
        <taxon>Libellulidae</taxon>
        <taxon>Ladona</taxon>
    </lineage>
</organism>
<accession>A0A8K0KP34</accession>
<evidence type="ECO:0000256" key="1">
    <source>
        <dbReference type="SAM" id="Phobius"/>
    </source>
</evidence>
<keyword evidence="1" id="KW-0812">Transmembrane</keyword>
<proteinExistence type="predicted"/>
<keyword evidence="3" id="KW-1185">Reference proteome</keyword>
<evidence type="ECO:0000313" key="2">
    <source>
        <dbReference type="EMBL" id="KAG8238197.1"/>
    </source>
</evidence>
<feature type="transmembrane region" description="Helical" evidence="1">
    <location>
        <begin position="39"/>
        <end position="56"/>
    </location>
</feature>
<reference evidence="2" key="2">
    <citation type="submission" date="2017-10" db="EMBL/GenBank/DDBJ databases">
        <title>Ladona fulva Genome sequencing and assembly.</title>
        <authorList>
            <person name="Murali S."/>
            <person name="Richards S."/>
            <person name="Bandaranaike D."/>
            <person name="Bellair M."/>
            <person name="Blankenburg K."/>
            <person name="Chao H."/>
            <person name="Dinh H."/>
            <person name="Doddapaneni H."/>
            <person name="Dugan-Rocha S."/>
            <person name="Elkadiri S."/>
            <person name="Gnanaolivu R."/>
            <person name="Hernandez B."/>
            <person name="Skinner E."/>
            <person name="Javaid M."/>
            <person name="Lee S."/>
            <person name="Li M."/>
            <person name="Ming W."/>
            <person name="Munidasa M."/>
            <person name="Muniz J."/>
            <person name="Nguyen L."/>
            <person name="Hughes D."/>
            <person name="Osuji N."/>
            <person name="Pu L.-L."/>
            <person name="Puazo M."/>
            <person name="Qu C."/>
            <person name="Quiroz J."/>
            <person name="Raj R."/>
            <person name="Weissenberger G."/>
            <person name="Xin Y."/>
            <person name="Zou X."/>
            <person name="Han Y."/>
            <person name="Worley K."/>
            <person name="Muzny D."/>
            <person name="Gibbs R."/>
        </authorList>
    </citation>
    <scope>NUCLEOTIDE SEQUENCE</scope>
    <source>
        <strain evidence="2">Sampled in the wild</strain>
    </source>
</reference>
<sequence>MLSCRIYLFRELPIFVKVSDDGSLQSEVIRNPSLFPTQIFIFVYSSRYYFLLFYFIPHQRRMRILFKFGWAGYVHALAILILPPIPLSSPSHQPRLGHYG</sequence>
<dbReference type="EMBL" id="KZ309300">
    <property type="protein sequence ID" value="KAG8238197.1"/>
    <property type="molecule type" value="Genomic_DNA"/>
</dbReference>
<gene>
    <name evidence="2" type="ORF">J437_LFUL017365</name>
</gene>
<reference evidence="2" key="1">
    <citation type="submission" date="2013-04" db="EMBL/GenBank/DDBJ databases">
        <authorList>
            <person name="Qu J."/>
            <person name="Murali S.C."/>
            <person name="Bandaranaike D."/>
            <person name="Bellair M."/>
            <person name="Blankenburg K."/>
            <person name="Chao H."/>
            <person name="Dinh H."/>
            <person name="Doddapaneni H."/>
            <person name="Downs B."/>
            <person name="Dugan-Rocha S."/>
            <person name="Elkadiri S."/>
            <person name="Gnanaolivu R.D."/>
            <person name="Hernandez B."/>
            <person name="Javaid M."/>
            <person name="Jayaseelan J.C."/>
            <person name="Lee S."/>
            <person name="Li M."/>
            <person name="Ming W."/>
            <person name="Munidasa M."/>
            <person name="Muniz J."/>
            <person name="Nguyen L."/>
            <person name="Ongeri F."/>
            <person name="Osuji N."/>
            <person name="Pu L.-L."/>
            <person name="Puazo M."/>
            <person name="Qu C."/>
            <person name="Quiroz J."/>
            <person name="Raj R."/>
            <person name="Weissenberger G."/>
            <person name="Xin Y."/>
            <person name="Zou X."/>
            <person name="Han Y."/>
            <person name="Richards S."/>
            <person name="Worley K."/>
            <person name="Muzny D."/>
            <person name="Gibbs R."/>
        </authorList>
    </citation>
    <scope>NUCLEOTIDE SEQUENCE</scope>
    <source>
        <strain evidence="2">Sampled in the wild</strain>
    </source>
</reference>
<keyword evidence="1" id="KW-0472">Membrane</keyword>
<dbReference type="Proteomes" id="UP000792457">
    <property type="component" value="Unassembled WGS sequence"/>
</dbReference>
<keyword evidence="1" id="KW-1133">Transmembrane helix</keyword>
<protein>
    <submittedName>
        <fullName evidence="2">Uncharacterized protein</fullName>
    </submittedName>
</protein>